<evidence type="ECO:0000313" key="4">
    <source>
        <dbReference type="Proteomes" id="UP001456524"/>
    </source>
</evidence>
<sequence>MPPTNVLDVAPRSRLLSLPTELLMEIIEWLSPETFLNFAFAAYSSLQQRLIVPPMTWRLYAPLCRNLPAPRLPRRRENNGLAVVSPPPSSSSTTTSTSHSPAARPSSTAPHSNLLLIFNDWPLPTEITLQVLRRLRPRELVRFVLGHHSLLPGLLPRVTADTYAQLTRAWAQVEIAQRLAAQAEGDEGAGALFGRRVRRGGRGCRRRDREARRAHSV</sequence>
<keyword evidence="4" id="KW-1185">Reference proteome</keyword>
<evidence type="ECO:0000256" key="1">
    <source>
        <dbReference type="SAM" id="MobiDB-lite"/>
    </source>
</evidence>
<accession>A0ABR1XMA4</accession>
<dbReference type="EMBL" id="JBBWUH010000007">
    <property type="protein sequence ID" value="KAK8161351.1"/>
    <property type="molecule type" value="Genomic_DNA"/>
</dbReference>
<comment type="caution">
    <text evidence="3">The sequence shown here is derived from an EMBL/GenBank/DDBJ whole genome shotgun (WGS) entry which is preliminary data.</text>
</comment>
<feature type="compositionally biased region" description="Low complexity" evidence="1">
    <location>
        <begin position="90"/>
        <end position="108"/>
    </location>
</feature>
<evidence type="ECO:0000259" key="2">
    <source>
        <dbReference type="PROSITE" id="PS50181"/>
    </source>
</evidence>
<feature type="domain" description="F-box" evidence="2">
    <location>
        <begin position="12"/>
        <end position="60"/>
    </location>
</feature>
<feature type="region of interest" description="Disordered" evidence="1">
    <location>
        <begin position="71"/>
        <end position="108"/>
    </location>
</feature>
<reference evidence="3 4" key="1">
    <citation type="journal article" date="2022" name="G3 (Bethesda)">
        <title>Enemy or ally: a genomic approach to elucidate the lifestyle of Phyllosticta citrichinaensis.</title>
        <authorList>
            <person name="Buijs V.A."/>
            <person name="Groenewald J.Z."/>
            <person name="Haridas S."/>
            <person name="LaButti K.M."/>
            <person name="Lipzen A."/>
            <person name="Martin F.M."/>
            <person name="Barry K."/>
            <person name="Grigoriev I.V."/>
            <person name="Crous P.W."/>
            <person name="Seidl M.F."/>
        </authorList>
    </citation>
    <scope>NUCLEOTIDE SEQUENCE [LARGE SCALE GENOMIC DNA]</scope>
    <source>
        <strain evidence="3 4">CBS 129764</strain>
    </source>
</reference>
<protein>
    <recommendedName>
        <fullName evidence="2">F-box domain-containing protein</fullName>
    </recommendedName>
</protein>
<name>A0ABR1XMA4_9PEZI</name>
<dbReference type="Proteomes" id="UP001456524">
    <property type="component" value="Unassembled WGS sequence"/>
</dbReference>
<proteinExistence type="predicted"/>
<dbReference type="PROSITE" id="PS50181">
    <property type="entry name" value="FBOX"/>
    <property type="match status" value="1"/>
</dbReference>
<evidence type="ECO:0000313" key="3">
    <source>
        <dbReference type="EMBL" id="KAK8161351.1"/>
    </source>
</evidence>
<dbReference type="Pfam" id="PF00646">
    <property type="entry name" value="F-box"/>
    <property type="match status" value="1"/>
</dbReference>
<gene>
    <name evidence="3" type="ORF">IWX90DRAFT_266325</name>
</gene>
<dbReference type="InterPro" id="IPR001810">
    <property type="entry name" value="F-box_dom"/>
</dbReference>
<organism evidence="3 4">
    <name type="scientific">Phyllosticta citrichinensis</name>
    <dbReference type="NCBI Taxonomy" id="1130410"/>
    <lineage>
        <taxon>Eukaryota</taxon>
        <taxon>Fungi</taxon>
        <taxon>Dikarya</taxon>
        <taxon>Ascomycota</taxon>
        <taxon>Pezizomycotina</taxon>
        <taxon>Dothideomycetes</taxon>
        <taxon>Dothideomycetes incertae sedis</taxon>
        <taxon>Botryosphaeriales</taxon>
        <taxon>Phyllostictaceae</taxon>
        <taxon>Phyllosticta</taxon>
    </lineage>
</organism>